<evidence type="ECO:0000256" key="1">
    <source>
        <dbReference type="SAM" id="MobiDB-lite"/>
    </source>
</evidence>
<dbReference type="AlphaFoldDB" id="A0A8H3NUF8"/>
<proteinExistence type="predicted"/>
<comment type="caution">
    <text evidence="2">The sequence shown here is derived from an EMBL/GenBank/DDBJ whole genome shotgun (WGS) entry which is preliminary data.</text>
</comment>
<gene>
    <name evidence="2" type="ORF">IFM46972_06063</name>
</gene>
<evidence type="ECO:0000313" key="3">
    <source>
        <dbReference type="Proteomes" id="UP000465221"/>
    </source>
</evidence>
<organism evidence="2 3">
    <name type="scientific">Aspergillus udagawae</name>
    <dbReference type="NCBI Taxonomy" id="91492"/>
    <lineage>
        <taxon>Eukaryota</taxon>
        <taxon>Fungi</taxon>
        <taxon>Dikarya</taxon>
        <taxon>Ascomycota</taxon>
        <taxon>Pezizomycotina</taxon>
        <taxon>Eurotiomycetes</taxon>
        <taxon>Eurotiomycetidae</taxon>
        <taxon>Eurotiales</taxon>
        <taxon>Aspergillaceae</taxon>
        <taxon>Aspergillus</taxon>
        <taxon>Aspergillus subgen. Fumigati</taxon>
    </lineage>
</organism>
<dbReference type="EMBL" id="BLKC01000039">
    <property type="protein sequence ID" value="GFF39967.1"/>
    <property type="molecule type" value="Genomic_DNA"/>
</dbReference>
<name>A0A8H3NUF8_9EURO</name>
<sequence length="232" mass="26283">MFYQTDSAQRTRGAISRQPRIHTGRMKNVFARKRADVLIIPELFHANRTQARVRGVALCPKGLLSTVQCPPDTELDKRELFVDIRIGDYCPSREVEVSAEPCFSLPSMDAISHGDNKKRKCYTKENFNVTLLISRLQKFLDYSSKSTSSSPPRGQEPTPQRDPKDKKEGFSVYMYSYVSLATLASGANLQQPCRTDWRLSHVYLWVQPSLVTGGITHQWECPTKGDAIHKSC</sequence>
<reference evidence="2 3" key="1">
    <citation type="submission" date="2020-01" db="EMBL/GenBank/DDBJ databases">
        <title>Draft genome sequence of Aspergillus udagawae IFM 46972.</title>
        <authorList>
            <person name="Takahashi H."/>
            <person name="Yaguchi T."/>
        </authorList>
    </citation>
    <scope>NUCLEOTIDE SEQUENCE [LARGE SCALE GENOMIC DNA]</scope>
    <source>
        <strain evidence="2 3">IFM 46972</strain>
    </source>
</reference>
<evidence type="ECO:0000313" key="2">
    <source>
        <dbReference type="EMBL" id="GFF39967.1"/>
    </source>
</evidence>
<feature type="region of interest" description="Disordered" evidence="1">
    <location>
        <begin position="143"/>
        <end position="166"/>
    </location>
</feature>
<dbReference type="Proteomes" id="UP000465221">
    <property type="component" value="Unassembled WGS sequence"/>
</dbReference>
<protein>
    <submittedName>
        <fullName evidence="2">Uncharacterized protein</fullName>
    </submittedName>
</protein>
<accession>A0A8H3NUF8</accession>